<dbReference type="GO" id="GO:0003677">
    <property type="term" value="F:DNA binding"/>
    <property type="evidence" value="ECO:0007669"/>
    <property type="project" value="InterPro"/>
</dbReference>
<evidence type="ECO:0000259" key="1">
    <source>
        <dbReference type="PROSITE" id="PS50943"/>
    </source>
</evidence>
<dbReference type="AlphaFoldDB" id="A0A4U2MYD6"/>
<dbReference type="InterPro" id="IPR001387">
    <property type="entry name" value="Cro/C1-type_HTH"/>
</dbReference>
<evidence type="ECO:0000313" key="2">
    <source>
        <dbReference type="EMBL" id="TKH16590.1"/>
    </source>
</evidence>
<dbReference type="EMBL" id="SZOM01000084">
    <property type="protein sequence ID" value="TKH16590.1"/>
    <property type="molecule type" value="Genomic_DNA"/>
</dbReference>
<dbReference type="Pfam" id="PF01381">
    <property type="entry name" value="HTH_3"/>
    <property type="match status" value="1"/>
</dbReference>
<dbReference type="RefSeq" id="WP_137051914.1">
    <property type="nucleotide sequence ID" value="NZ_SZOM01000084.1"/>
</dbReference>
<dbReference type="SUPFAM" id="SSF47413">
    <property type="entry name" value="lambda repressor-like DNA-binding domains"/>
    <property type="match status" value="1"/>
</dbReference>
<evidence type="ECO:0000313" key="3">
    <source>
        <dbReference type="Proteomes" id="UP000306037"/>
    </source>
</evidence>
<proteinExistence type="predicted"/>
<sequence>MYQKLFIARRENRMTQEAVSKVINIAKQTYYMKETGKRDFTLTEAKLLAKHFETTVDDLFEK</sequence>
<dbReference type="CDD" id="cd00093">
    <property type="entry name" value="HTH_XRE"/>
    <property type="match status" value="1"/>
</dbReference>
<protein>
    <submittedName>
        <fullName evidence="2">Helix-turn-helix domain-containing protein</fullName>
    </submittedName>
</protein>
<feature type="domain" description="HTH cro/C1-type" evidence="1">
    <location>
        <begin position="8"/>
        <end position="59"/>
    </location>
</feature>
<dbReference type="SMART" id="SM00530">
    <property type="entry name" value="HTH_XRE"/>
    <property type="match status" value="1"/>
</dbReference>
<accession>A0A4U2MYD6</accession>
<dbReference type="InterPro" id="IPR010982">
    <property type="entry name" value="Lambda_DNA-bd_dom_sf"/>
</dbReference>
<reference evidence="2 3" key="1">
    <citation type="journal article" date="2019" name="Environ. Microbiol.">
        <title>An active ?-lactamase is a part of an orchestrated cell wall stress resistance network of Bacillus subtilis and related rhizosphere species.</title>
        <authorList>
            <person name="Bucher T."/>
            <person name="Keren-Paz A."/>
            <person name="Hausser J."/>
            <person name="Olender T."/>
            <person name="Cytryn E."/>
            <person name="Kolodkin-Gal I."/>
        </authorList>
    </citation>
    <scope>NUCLEOTIDE SEQUENCE [LARGE SCALE GENOMIC DNA]</scope>
    <source>
        <strain evidence="2 3">I71</strain>
    </source>
</reference>
<gene>
    <name evidence="2" type="ORF">FC694_12205</name>
</gene>
<comment type="caution">
    <text evidence="2">The sequence shown here is derived from an EMBL/GenBank/DDBJ whole genome shotgun (WGS) entry which is preliminary data.</text>
</comment>
<name>A0A4U2MYD6_9BACI</name>
<dbReference type="Proteomes" id="UP000306037">
    <property type="component" value="Unassembled WGS sequence"/>
</dbReference>
<organism evidence="2 3">
    <name type="scientific">Bacillus wiedmannii</name>
    <dbReference type="NCBI Taxonomy" id="1890302"/>
    <lineage>
        <taxon>Bacteria</taxon>
        <taxon>Bacillati</taxon>
        <taxon>Bacillota</taxon>
        <taxon>Bacilli</taxon>
        <taxon>Bacillales</taxon>
        <taxon>Bacillaceae</taxon>
        <taxon>Bacillus</taxon>
        <taxon>Bacillus cereus group</taxon>
    </lineage>
</organism>
<dbReference type="PROSITE" id="PS50943">
    <property type="entry name" value="HTH_CROC1"/>
    <property type="match status" value="1"/>
</dbReference>
<dbReference type="Gene3D" id="1.10.260.40">
    <property type="entry name" value="lambda repressor-like DNA-binding domains"/>
    <property type="match status" value="1"/>
</dbReference>